<dbReference type="GO" id="GO:0000725">
    <property type="term" value="P:recombinational repair"/>
    <property type="evidence" value="ECO:0007669"/>
    <property type="project" value="TreeGrafter"/>
</dbReference>
<dbReference type="InterPro" id="IPR014016">
    <property type="entry name" value="UvrD-like_ATP-bd"/>
</dbReference>
<dbReference type="SUPFAM" id="SSF52540">
    <property type="entry name" value="P-loop containing nucleoside triphosphate hydrolases"/>
    <property type="match status" value="1"/>
</dbReference>
<dbReference type="InterPro" id="IPR000212">
    <property type="entry name" value="DNA_helicase_UvrD/REP"/>
</dbReference>
<dbReference type="EMBL" id="CP073708">
    <property type="protein sequence ID" value="QUO43279.1"/>
    <property type="molecule type" value="Genomic_DNA"/>
</dbReference>
<dbReference type="GO" id="GO:0003677">
    <property type="term" value="F:DNA binding"/>
    <property type="evidence" value="ECO:0007669"/>
    <property type="project" value="InterPro"/>
</dbReference>
<dbReference type="GO" id="GO:0016787">
    <property type="term" value="F:hydrolase activity"/>
    <property type="evidence" value="ECO:0007669"/>
    <property type="project" value="UniProtKB-UniRule"/>
</dbReference>
<keyword evidence="1 5" id="KW-0547">Nucleotide-binding</keyword>
<dbReference type="KEGG" id="bcop:JD108_10500"/>
<dbReference type="InterPro" id="IPR027417">
    <property type="entry name" value="P-loop_NTPase"/>
</dbReference>
<reference evidence="7 9" key="1">
    <citation type="submission" date="2020-12" db="EMBL/GenBank/DDBJ databases">
        <title>strain FJAT-54423T represents a novel species of the genus Brevibacillus.</title>
        <authorList>
            <person name="Tang R."/>
        </authorList>
    </citation>
    <scope>NUCLEOTIDE SEQUENCE [LARGE SCALE GENOMIC DNA]</scope>
    <source>
        <strain evidence="7 9">FJAT-54423</strain>
    </source>
</reference>
<dbReference type="PANTHER" id="PTHR11070:SF17">
    <property type="entry name" value="DNA HELICASE IV"/>
    <property type="match status" value="1"/>
</dbReference>
<dbReference type="Gene3D" id="3.40.50.300">
    <property type="entry name" value="P-loop containing nucleotide triphosphate hydrolases"/>
    <property type="match status" value="2"/>
</dbReference>
<dbReference type="PROSITE" id="PS51198">
    <property type="entry name" value="UVRD_HELICASE_ATP_BIND"/>
    <property type="match status" value="1"/>
</dbReference>
<dbReference type="PANTHER" id="PTHR11070">
    <property type="entry name" value="UVRD / RECB / PCRA DNA HELICASE FAMILY MEMBER"/>
    <property type="match status" value="1"/>
</dbReference>
<evidence type="ECO:0000313" key="10">
    <source>
        <dbReference type="Proteomes" id="UP000677234"/>
    </source>
</evidence>
<keyword evidence="2 5" id="KW-0378">Hydrolase</keyword>
<evidence type="ECO:0000256" key="1">
    <source>
        <dbReference type="ARBA" id="ARBA00022741"/>
    </source>
</evidence>
<evidence type="ECO:0000256" key="2">
    <source>
        <dbReference type="ARBA" id="ARBA00022801"/>
    </source>
</evidence>
<reference evidence="8" key="2">
    <citation type="submission" date="2021-04" db="EMBL/GenBank/DDBJ databases">
        <title>Brevibacillus composti FJAT-54423, complete genome.</title>
        <authorList>
            <person name="Tang R."/>
        </authorList>
    </citation>
    <scope>NUCLEOTIDE SEQUENCE</scope>
    <source>
        <strain evidence="8">FJAT-54424</strain>
    </source>
</reference>
<keyword evidence="10" id="KW-1185">Reference proteome</keyword>
<dbReference type="GO" id="GO:0005829">
    <property type="term" value="C:cytosol"/>
    <property type="evidence" value="ECO:0007669"/>
    <property type="project" value="TreeGrafter"/>
</dbReference>
<dbReference type="GO" id="GO:0005524">
    <property type="term" value="F:ATP binding"/>
    <property type="evidence" value="ECO:0007669"/>
    <property type="project" value="UniProtKB-UniRule"/>
</dbReference>
<evidence type="ECO:0000256" key="3">
    <source>
        <dbReference type="ARBA" id="ARBA00022806"/>
    </source>
</evidence>
<sequence length="754" mass="86959">MTIRHPDYDYEQKRLDETRMIIQKEIDALRRDVKEVTDDYVKQVVNYKKTKELRYLEDQGLEKPYFGRVDFLKDETYEMDRVYIGKRGIVRQDTFDSIVVDWRAPIASLYYSGESKDAYFRNGRDIVRGEVRLKRNFSMQNGKITGIYDGALKESIQREVGHPDEFLEEGYIDEFLAANLNETNDSRLKDIVATIQSEQNDIIRADKDRPVVVQGVAGSGKTTIALHRLSYLIYNDQDTMLSKKFMVFAPNRLFLTYISDVLPELGVEDVQQSTFLDWAAKLVKALLPKGWRIMDPHKPLHLFFEDGHSERERQIALRRLRFKGSLAFREALHQYLLHVAETRIAYKKLSFVYKRTNHVFAIPGEEIRELFARTYAHLPYRRRLEAVRKHVKQEVNKQLFSHLRDQKIDLDKQGLARFEKMIDQLLDSYFGIFPELTAFEAYQELLTDLSLLMQLAGGAGHEEMTAEVIQDISSSSAEIFAAERIEPEDVAPLLYLRHLIEGLEQEDYFDHSVVDEAQDLSAMELAVIRLVTKRDSLTVVGDIAQGIHAYRGLQSWEELLDGVFVQPKGVYYTLSQSYRSTIEIMRCANEVLRKIRLPETVMAKPVLRHGEVPERISWDGNGLPVEYLAQRVEAYRSEGFQSIALVAKNGEASKKAYKALRSHIEGIQLLGVKDAQFPGGIVVMPAYLTKGLQFDVVIVLDSEEYEETEWDTKLLYVVMTRPVHRLVLLHRASRMSPLIAAIPPALYKQSELSK</sequence>
<gene>
    <name evidence="7" type="ORF">JD108_10500</name>
    <name evidence="8" type="ORF">KDJ56_10190</name>
</gene>
<keyword evidence="4 5" id="KW-0067">ATP-binding</keyword>
<dbReference type="GO" id="GO:0043138">
    <property type="term" value="F:3'-5' DNA helicase activity"/>
    <property type="evidence" value="ECO:0007669"/>
    <property type="project" value="TreeGrafter"/>
</dbReference>
<name>A0A7T5EPB1_9BACL</name>
<keyword evidence="3 5" id="KW-0347">Helicase</keyword>
<evidence type="ECO:0000313" key="8">
    <source>
        <dbReference type="EMBL" id="QUO43279.1"/>
    </source>
</evidence>
<protein>
    <submittedName>
        <fullName evidence="7">UvrD-helicase domain-containing protein</fullName>
    </submittedName>
</protein>
<feature type="binding site" evidence="5">
    <location>
        <begin position="215"/>
        <end position="222"/>
    </location>
    <ligand>
        <name>ATP</name>
        <dbReference type="ChEBI" id="CHEBI:30616"/>
    </ligand>
</feature>
<dbReference type="Pfam" id="PF00580">
    <property type="entry name" value="UvrD-helicase"/>
    <property type="match status" value="1"/>
</dbReference>
<evidence type="ECO:0000259" key="6">
    <source>
        <dbReference type="PROSITE" id="PS51198"/>
    </source>
</evidence>
<dbReference type="Proteomes" id="UP000677234">
    <property type="component" value="Chromosome"/>
</dbReference>
<dbReference type="RefSeq" id="WP_198829754.1">
    <property type="nucleotide sequence ID" value="NZ_CP066308.1"/>
</dbReference>
<evidence type="ECO:0000256" key="4">
    <source>
        <dbReference type="ARBA" id="ARBA00022840"/>
    </source>
</evidence>
<evidence type="ECO:0000313" key="9">
    <source>
        <dbReference type="Proteomes" id="UP000595847"/>
    </source>
</evidence>
<evidence type="ECO:0000313" key="7">
    <source>
        <dbReference type="EMBL" id="QQE76251.1"/>
    </source>
</evidence>
<organism evidence="7 9">
    <name type="scientific">Brevibacillus composti</name>
    <dbReference type="NCBI Taxonomy" id="2796470"/>
    <lineage>
        <taxon>Bacteria</taxon>
        <taxon>Bacillati</taxon>
        <taxon>Bacillota</taxon>
        <taxon>Bacilli</taxon>
        <taxon>Bacillales</taxon>
        <taxon>Paenibacillaceae</taxon>
        <taxon>Brevibacillus</taxon>
    </lineage>
</organism>
<feature type="domain" description="UvrD-like helicase ATP-binding" evidence="6">
    <location>
        <begin position="194"/>
        <end position="581"/>
    </location>
</feature>
<accession>A0A7T5EPB1</accession>
<proteinExistence type="predicted"/>
<dbReference type="AlphaFoldDB" id="A0A7T5EPB1"/>
<dbReference type="EMBL" id="CP066308">
    <property type="protein sequence ID" value="QQE76251.1"/>
    <property type="molecule type" value="Genomic_DNA"/>
</dbReference>
<evidence type="ECO:0000256" key="5">
    <source>
        <dbReference type="PROSITE-ProRule" id="PRU00560"/>
    </source>
</evidence>
<dbReference type="Proteomes" id="UP000595847">
    <property type="component" value="Chromosome"/>
</dbReference>